<evidence type="ECO:0000259" key="7">
    <source>
        <dbReference type="Pfam" id="PF12823"/>
    </source>
</evidence>
<dbReference type="PANTHER" id="PTHR40077">
    <property type="entry name" value="MEMBRANE PROTEIN-RELATED"/>
    <property type="match status" value="1"/>
</dbReference>
<evidence type="ECO:0000256" key="6">
    <source>
        <dbReference type="SAM" id="Phobius"/>
    </source>
</evidence>
<dbReference type="NCBIfam" id="TIGR03954">
    <property type="entry name" value="integ_memb_HG"/>
    <property type="match status" value="1"/>
</dbReference>
<dbReference type="EMBL" id="JAEQNB010000004">
    <property type="protein sequence ID" value="MBL0387507.1"/>
    <property type="molecule type" value="Genomic_DNA"/>
</dbReference>
<reference evidence="8 9" key="1">
    <citation type="submission" date="2021-01" db="EMBL/GenBank/DDBJ databases">
        <title>Tumebacillus sp. strain ITR2 16S ribosomal RNA gene Genome sequencing and assembly.</title>
        <authorList>
            <person name="Kang M."/>
        </authorList>
    </citation>
    <scope>NUCLEOTIDE SEQUENCE [LARGE SCALE GENOMIC DNA]</scope>
    <source>
        <strain evidence="8 9">ITR2</strain>
    </source>
</reference>
<keyword evidence="4 6" id="KW-1133">Transmembrane helix</keyword>
<feature type="domain" description="DUF3817" evidence="7">
    <location>
        <begin position="7"/>
        <end position="94"/>
    </location>
</feature>
<dbReference type="Pfam" id="PF12823">
    <property type="entry name" value="DUF3817"/>
    <property type="match status" value="1"/>
</dbReference>
<evidence type="ECO:0000313" key="9">
    <source>
        <dbReference type="Proteomes" id="UP000602284"/>
    </source>
</evidence>
<feature type="transmembrane region" description="Helical" evidence="6">
    <location>
        <begin position="12"/>
        <end position="30"/>
    </location>
</feature>
<comment type="subcellular location">
    <subcellularLocation>
        <location evidence="1">Cell membrane</location>
        <topology evidence="1">Multi-pass membrane protein</topology>
    </subcellularLocation>
</comment>
<evidence type="ECO:0000256" key="4">
    <source>
        <dbReference type="ARBA" id="ARBA00022989"/>
    </source>
</evidence>
<organism evidence="8 9">
    <name type="scientific">Tumebacillus amylolyticus</name>
    <dbReference type="NCBI Taxonomy" id="2801339"/>
    <lineage>
        <taxon>Bacteria</taxon>
        <taxon>Bacillati</taxon>
        <taxon>Bacillota</taxon>
        <taxon>Bacilli</taxon>
        <taxon>Bacillales</taxon>
        <taxon>Alicyclobacillaceae</taxon>
        <taxon>Tumebacillus</taxon>
    </lineage>
</organism>
<keyword evidence="5 6" id="KW-0472">Membrane</keyword>
<feature type="transmembrane region" description="Helical" evidence="6">
    <location>
        <begin position="42"/>
        <end position="62"/>
    </location>
</feature>
<keyword evidence="9" id="KW-1185">Reference proteome</keyword>
<gene>
    <name evidence="8" type="ORF">JJB07_12745</name>
</gene>
<dbReference type="PANTHER" id="PTHR40077:SF1">
    <property type="entry name" value="MEMBRANE PROTEIN"/>
    <property type="match status" value="1"/>
</dbReference>
<evidence type="ECO:0000256" key="3">
    <source>
        <dbReference type="ARBA" id="ARBA00022692"/>
    </source>
</evidence>
<protein>
    <submittedName>
        <fullName evidence="8">DUF3817 domain-containing protein</fullName>
    </submittedName>
</protein>
<feature type="transmembrane region" description="Helical" evidence="6">
    <location>
        <begin position="69"/>
        <end position="88"/>
    </location>
</feature>
<evidence type="ECO:0000256" key="1">
    <source>
        <dbReference type="ARBA" id="ARBA00004651"/>
    </source>
</evidence>
<dbReference type="RefSeq" id="WP_201635593.1">
    <property type="nucleotide sequence ID" value="NZ_JAEQNB010000004.1"/>
</dbReference>
<keyword evidence="2" id="KW-1003">Cell membrane</keyword>
<comment type="caution">
    <text evidence="8">The sequence shown here is derived from an EMBL/GenBank/DDBJ whole genome shotgun (WGS) entry which is preliminary data.</text>
</comment>
<dbReference type="Proteomes" id="UP000602284">
    <property type="component" value="Unassembled WGS sequence"/>
</dbReference>
<proteinExistence type="predicted"/>
<evidence type="ECO:0000256" key="2">
    <source>
        <dbReference type="ARBA" id="ARBA00022475"/>
    </source>
</evidence>
<accession>A0ABS1JB40</accession>
<keyword evidence="3 6" id="KW-0812">Transmembrane</keyword>
<sequence>MLKSPIGRLRAIGIIEGLSFLVLLLIAMPLKYVAGKPEAVQIVGAVHGVLFVLYIGAVLLAAKARRWSFGRVVIALIVSSIPIGTFVFDKSLRREQHNLA</sequence>
<dbReference type="InterPro" id="IPR023845">
    <property type="entry name" value="DUF3817_TM"/>
</dbReference>
<name>A0ABS1JB40_9BACL</name>
<evidence type="ECO:0000313" key="8">
    <source>
        <dbReference type="EMBL" id="MBL0387507.1"/>
    </source>
</evidence>
<evidence type="ECO:0000256" key="5">
    <source>
        <dbReference type="ARBA" id="ARBA00023136"/>
    </source>
</evidence>